<organism evidence="2">
    <name type="scientific">Tanacetum cinerariifolium</name>
    <name type="common">Dalmatian daisy</name>
    <name type="synonym">Chrysanthemum cinerariifolium</name>
    <dbReference type="NCBI Taxonomy" id="118510"/>
    <lineage>
        <taxon>Eukaryota</taxon>
        <taxon>Viridiplantae</taxon>
        <taxon>Streptophyta</taxon>
        <taxon>Embryophyta</taxon>
        <taxon>Tracheophyta</taxon>
        <taxon>Spermatophyta</taxon>
        <taxon>Magnoliopsida</taxon>
        <taxon>eudicotyledons</taxon>
        <taxon>Gunneridae</taxon>
        <taxon>Pentapetalae</taxon>
        <taxon>asterids</taxon>
        <taxon>campanulids</taxon>
        <taxon>Asterales</taxon>
        <taxon>Asteraceae</taxon>
        <taxon>Asteroideae</taxon>
        <taxon>Anthemideae</taxon>
        <taxon>Anthemidinae</taxon>
        <taxon>Tanacetum</taxon>
    </lineage>
</organism>
<feature type="region of interest" description="Disordered" evidence="1">
    <location>
        <begin position="28"/>
        <end position="65"/>
    </location>
</feature>
<evidence type="ECO:0008006" key="3">
    <source>
        <dbReference type="Google" id="ProtNLM"/>
    </source>
</evidence>
<sequence>MFDEFFNPPPSVVFLVPVAAAPRPVDLTDSHVSTSVDQDAPSTSNSSTQEQEQSPIISQGVEESS</sequence>
<evidence type="ECO:0000256" key="1">
    <source>
        <dbReference type="SAM" id="MobiDB-lite"/>
    </source>
</evidence>
<protein>
    <recommendedName>
        <fullName evidence="3">Integrase, catalytic region, zinc finger, CCHC-type, peptidase aspartic, catalytic</fullName>
    </recommendedName>
</protein>
<feature type="compositionally biased region" description="Polar residues" evidence="1">
    <location>
        <begin position="55"/>
        <end position="65"/>
    </location>
</feature>
<gene>
    <name evidence="2" type="ORF">Tci_885439</name>
</gene>
<proteinExistence type="predicted"/>
<evidence type="ECO:0000313" key="2">
    <source>
        <dbReference type="EMBL" id="GFD13470.1"/>
    </source>
</evidence>
<accession>A0A699TUH3</accession>
<feature type="compositionally biased region" description="Low complexity" evidence="1">
    <location>
        <begin position="42"/>
        <end position="54"/>
    </location>
</feature>
<feature type="compositionally biased region" description="Polar residues" evidence="1">
    <location>
        <begin position="30"/>
        <end position="41"/>
    </location>
</feature>
<comment type="caution">
    <text evidence="2">The sequence shown here is derived from an EMBL/GenBank/DDBJ whole genome shotgun (WGS) entry which is preliminary data.</text>
</comment>
<dbReference type="EMBL" id="BKCJ011272766">
    <property type="protein sequence ID" value="GFD13470.1"/>
    <property type="molecule type" value="Genomic_DNA"/>
</dbReference>
<dbReference type="AlphaFoldDB" id="A0A699TUH3"/>
<reference evidence="2" key="1">
    <citation type="journal article" date="2019" name="Sci. Rep.">
        <title>Draft genome of Tanacetum cinerariifolium, the natural source of mosquito coil.</title>
        <authorList>
            <person name="Yamashiro T."/>
            <person name="Shiraishi A."/>
            <person name="Satake H."/>
            <person name="Nakayama K."/>
        </authorList>
    </citation>
    <scope>NUCLEOTIDE SEQUENCE</scope>
</reference>
<feature type="non-terminal residue" evidence="2">
    <location>
        <position position="65"/>
    </location>
</feature>
<name>A0A699TUH3_TANCI</name>